<evidence type="ECO:0000313" key="3">
    <source>
        <dbReference type="Proteomes" id="UP000683360"/>
    </source>
</evidence>
<protein>
    <submittedName>
        <fullName evidence="2">VPS13A_C</fullName>
    </submittedName>
</protein>
<dbReference type="AlphaFoldDB" id="A0A8S3T908"/>
<dbReference type="GO" id="GO:0045053">
    <property type="term" value="P:protein retention in Golgi apparatus"/>
    <property type="evidence" value="ECO:0007669"/>
    <property type="project" value="TreeGrafter"/>
</dbReference>
<feature type="domain" description="Vacuolar protein sorting-associated protein 13 VPS13 adaptor binding" evidence="1">
    <location>
        <begin position="77"/>
        <end position="104"/>
    </location>
</feature>
<dbReference type="PANTHER" id="PTHR16166:SF146">
    <property type="entry name" value="VACUOLAR PROTEIN SORTING-ASSOCIATED PROTEIN 13A-LIKE ISOFORM X1"/>
    <property type="match status" value="1"/>
</dbReference>
<dbReference type="OrthoDB" id="428159at2759"/>
<sequence length="340" mass="38625">MATWTFPTITDRAAAILNRLASILKFILLQDYLGCDWAGIFDLLDSQNLEEFKAVTMTSYDGGDENANKHLALIVNASVKMSLDLYIYSPYWIINKTDLPILIRCSPFWPCTDNGKLCVRYDNSNISSSYIPINTVCNTVLRMENGRAMCVNVSGGIESPRSITFTDYDIGDSPVRIENLCEDVFIVIHQCNQHQMTVLGADQSVLYTWDEPAGTRKLMWNVYGGSNKQDLELDITKDSYDCKNLTVQQVPVADTYRYKDQSNRIDSSPDDDSDVIDTVDSPKHQAKMKTKSYKMTIYWVSFLDGQQRVVLFTCDKQIAEAARLVINIKYCLHYLLSLKL</sequence>
<keyword evidence="3" id="KW-1185">Reference proteome</keyword>
<gene>
    <name evidence="2" type="ORF">MEDL_40280</name>
</gene>
<dbReference type="InterPro" id="IPR026847">
    <property type="entry name" value="VPS13"/>
</dbReference>
<dbReference type="PANTHER" id="PTHR16166">
    <property type="entry name" value="VACUOLAR PROTEIN SORTING-ASSOCIATED PROTEIN VPS13"/>
    <property type="match status" value="1"/>
</dbReference>
<evidence type="ECO:0000259" key="1">
    <source>
        <dbReference type="Pfam" id="PF25036"/>
    </source>
</evidence>
<dbReference type="GO" id="GO:0006623">
    <property type="term" value="P:protein targeting to vacuole"/>
    <property type="evidence" value="ECO:0007669"/>
    <property type="project" value="TreeGrafter"/>
</dbReference>
<proteinExistence type="predicted"/>
<reference evidence="2" key="1">
    <citation type="submission" date="2021-03" db="EMBL/GenBank/DDBJ databases">
        <authorList>
            <person name="Bekaert M."/>
        </authorList>
    </citation>
    <scope>NUCLEOTIDE SEQUENCE</scope>
</reference>
<dbReference type="Pfam" id="PF25036">
    <property type="entry name" value="VPS13_VAB"/>
    <property type="match status" value="1"/>
</dbReference>
<dbReference type="InterPro" id="IPR009543">
    <property type="entry name" value="VPS13_VAB"/>
</dbReference>
<organism evidence="2 3">
    <name type="scientific">Mytilus edulis</name>
    <name type="common">Blue mussel</name>
    <dbReference type="NCBI Taxonomy" id="6550"/>
    <lineage>
        <taxon>Eukaryota</taxon>
        <taxon>Metazoa</taxon>
        <taxon>Spiralia</taxon>
        <taxon>Lophotrochozoa</taxon>
        <taxon>Mollusca</taxon>
        <taxon>Bivalvia</taxon>
        <taxon>Autobranchia</taxon>
        <taxon>Pteriomorphia</taxon>
        <taxon>Mytilida</taxon>
        <taxon>Mytiloidea</taxon>
        <taxon>Mytilidae</taxon>
        <taxon>Mytilinae</taxon>
        <taxon>Mytilus</taxon>
    </lineage>
</organism>
<dbReference type="EMBL" id="CAJPWZ010001957">
    <property type="protein sequence ID" value="CAG2227246.1"/>
    <property type="molecule type" value="Genomic_DNA"/>
</dbReference>
<dbReference type="Proteomes" id="UP000683360">
    <property type="component" value="Unassembled WGS sequence"/>
</dbReference>
<accession>A0A8S3T908</accession>
<name>A0A8S3T908_MYTED</name>
<comment type="caution">
    <text evidence="2">The sequence shown here is derived from an EMBL/GenBank/DDBJ whole genome shotgun (WGS) entry which is preliminary data.</text>
</comment>
<evidence type="ECO:0000313" key="2">
    <source>
        <dbReference type="EMBL" id="CAG2227246.1"/>
    </source>
</evidence>